<accession>A0A814YMV5</accession>
<name>A0A814YMV5_ADIRI</name>
<comment type="caution">
    <text evidence="1">The sequence shown here is derived from an EMBL/GenBank/DDBJ whole genome shotgun (WGS) entry which is preliminary data.</text>
</comment>
<organism evidence="1 2">
    <name type="scientific">Adineta ricciae</name>
    <name type="common">Rotifer</name>
    <dbReference type="NCBI Taxonomy" id="249248"/>
    <lineage>
        <taxon>Eukaryota</taxon>
        <taxon>Metazoa</taxon>
        <taxon>Spiralia</taxon>
        <taxon>Gnathifera</taxon>
        <taxon>Rotifera</taxon>
        <taxon>Eurotatoria</taxon>
        <taxon>Bdelloidea</taxon>
        <taxon>Adinetida</taxon>
        <taxon>Adinetidae</taxon>
        <taxon>Adineta</taxon>
    </lineage>
</organism>
<gene>
    <name evidence="1" type="ORF">XAT740_LOCUS25258</name>
</gene>
<protein>
    <submittedName>
        <fullName evidence="1">Uncharacterized protein</fullName>
    </submittedName>
</protein>
<proteinExistence type="predicted"/>
<dbReference type="Proteomes" id="UP000663828">
    <property type="component" value="Unassembled WGS sequence"/>
</dbReference>
<reference evidence="1" key="1">
    <citation type="submission" date="2021-02" db="EMBL/GenBank/DDBJ databases">
        <authorList>
            <person name="Nowell W R."/>
        </authorList>
    </citation>
    <scope>NUCLEOTIDE SEQUENCE</scope>
</reference>
<evidence type="ECO:0000313" key="1">
    <source>
        <dbReference type="EMBL" id="CAF1231656.1"/>
    </source>
</evidence>
<dbReference type="EMBL" id="CAJNOR010001992">
    <property type="protein sequence ID" value="CAF1231656.1"/>
    <property type="molecule type" value="Genomic_DNA"/>
</dbReference>
<keyword evidence="2" id="KW-1185">Reference proteome</keyword>
<sequence>MASRYMDLERRTLLVQFIAVEPLAFYATSDGTDLVQDILRSKLARPDKDILGQEGSLSVSDTGEFLAFEPTDTKNRTLHLPVEHLAYCGALRRMRRDPSDDRNPDQIIQRDFENVDIANRYAHRIIGPPIFVAVFHGFDNALCYTFITQSTDDACLLVLKLMRAFNHYEQQNIEKQGQVDESLVKASICNAGLPSSTVITQSTALPQRQQTIVVKDNRAISSPTCVQLPNAGTTVCVQNSCEDDLVQRLLSHPNLQVVNQPYTPPPPIITRHINSLPPPPKVYYSDPPATVIVHTADNGCCPCSSYGSFLSRDSVVCNTSCCTQCSLPFPSQTVCVIDDPLLSPFCYSA</sequence>
<dbReference type="AlphaFoldDB" id="A0A814YMV5"/>
<evidence type="ECO:0000313" key="2">
    <source>
        <dbReference type="Proteomes" id="UP000663828"/>
    </source>
</evidence>